<evidence type="ECO:0000313" key="1">
    <source>
        <dbReference type="EMBL" id="QKR00450.1"/>
    </source>
</evidence>
<evidence type="ECO:0000313" key="2">
    <source>
        <dbReference type="Proteomes" id="UP000509301"/>
    </source>
</evidence>
<accession>A0A6N0NZE5</accession>
<sequence>MRTYIIIALLIISVAFTAYSSARLIDSTVSQYQGQGTQSYPFSFNYTEVLYVPHSGDYAVKIESNKSIFSSLYVIALISLGEDSKTVAVTLSSPYQVVHLHRGLYQVKFFVTGTSRDKINITTLEQNVNLTIIYEGEGED</sequence>
<dbReference type="RefSeq" id="WP_174631457.1">
    <property type="nucleotide sequence ID" value="NZ_CP049074.1"/>
</dbReference>
<dbReference type="GeneID" id="55642029"/>
<dbReference type="OrthoDB" id="34595at2157"/>
<name>A0A6N0NZE5_9CREN</name>
<keyword evidence="2" id="KW-1185">Reference proteome</keyword>
<dbReference type="AlphaFoldDB" id="A0A6N0NZE5"/>
<protein>
    <submittedName>
        <fullName evidence="1">Uncharacterized protein</fullName>
    </submittedName>
</protein>
<organism evidence="1 2">
    <name type="scientific">Metallosphaera tengchongensis</name>
    <dbReference type="NCBI Taxonomy" id="1532350"/>
    <lineage>
        <taxon>Archaea</taxon>
        <taxon>Thermoproteota</taxon>
        <taxon>Thermoprotei</taxon>
        <taxon>Sulfolobales</taxon>
        <taxon>Sulfolobaceae</taxon>
        <taxon>Metallosphaera</taxon>
    </lineage>
</organism>
<proteinExistence type="predicted"/>
<dbReference type="Proteomes" id="UP000509301">
    <property type="component" value="Chromosome"/>
</dbReference>
<dbReference type="KEGG" id="mten:GWK48_08755"/>
<gene>
    <name evidence="1" type="ORF">GWK48_08755</name>
</gene>
<reference evidence="1 2" key="1">
    <citation type="submission" date="2020-02" db="EMBL/GenBank/DDBJ databases">
        <title>Comparative genome analysis reveals the metabolism and evolution of the thermophilic archaeal genus Metallosphaera.</title>
        <authorList>
            <person name="Jiang C."/>
        </authorList>
    </citation>
    <scope>NUCLEOTIDE SEQUENCE [LARGE SCALE GENOMIC DNA]</scope>
    <source>
        <strain evidence="1 2">Ric-A</strain>
    </source>
</reference>
<dbReference type="EMBL" id="CP049074">
    <property type="protein sequence ID" value="QKR00450.1"/>
    <property type="molecule type" value="Genomic_DNA"/>
</dbReference>